<comment type="caution">
    <text evidence="2">The sequence shown here is derived from an EMBL/GenBank/DDBJ whole genome shotgun (WGS) entry which is preliminary data.</text>
</comment>
<gene>
    <name evidence="2" type="ORF">GCM10025875_32950</name>
</gene>
<proteinExistence type="predicted"/>
<evidence type="ECO:0000259" key="1">
    <source>
        <dbReference type="Pfam" id="PF17802"/>
    </source>
</evidence>
<protein>
    <recommendedName>
        <fullName evidence="1">SpaA-like prealbumin fold domain-containing protein</fullName>
    </recommendedName>
</protein>
<dbReference type="Pfam" id="PF17802">
    <property type="entry name" value="SpaA"/>
    <property type="match status" value="1"/>
</dbReference>
<dbReference type="Gene3D" id="2.60.40.10">
    <property type="entry name" value="Immunoglobulins"/>
    <property type="match status" value="1"/>
</dbReference>
<organism evidence="2 3">
    <name type="scientific">Litorihabitans aurantiacus</name>
    <dbReference type="NCBI Taxonomy" id="1930061"/>
    <lineage>
        <taxon>Bacteria</taxon>
        <taxon>Bacillati</taxon>
        <taxon>Actinomycetota</taxon>
        <taxon>Actinomycetes</taxon>
        <taxon>Micrococcales</taxon>
        <taxon>Beutenbergiaceae</taxon>
        <taxon>Litorihabitans</taxon>
    </lineage>
</organism>
<name>A0AA37XHG7_9MICO</name>
<reference evidence="2" key="1">
    <citation type="journal article" date="2014" name="Int. J. Syst. Evol. Microbiol.">
        <title>Complete genome sequence of Corynebacterium casei LMG S-19264T (=DSM 44701T), isolated from a smear-ripened cheese.</title>
        <authorList>
            <consortium name="US DOE Joint Genome Institute (JGI-PGF)"/>
            <person name="Walter F."/>
            <person name="Albersmeier A."/>
            <person name="Kalinowski J."/>
            <person name="Ruckert C."/>
        </authorList>
    </citation>
    <scope>NUCLEOTIDE SEQUENCE</scope>
    <source>
        <strain evidence="2">NBRC 112290</strain>
    </source>
</reference>
<dbReference type="AlphaFoldDB" id="A0AA37XHG7"/>
<reference evidence="2" key="2">
    <citation type="submission" date="2023-02" db="EMBL/GenBank/DDBJ databases">
        <authorList>
            <person name="Sun Q."/>
            <person name="Mori K."/>
        </authorList>
    </citation>
    <scope>NUCLEOTIDE SEQUENCE</scope>
    <source>
        <strain evidence="2">NBRC 112290</strain>
    </source>
</reference>
<dbReference type="EMBL" id="BSUM01000001">
    <property type="protein sequence ID" value="GMA33303.1"/>
    <property type="molecule type" value="Genomic_DNA"/>
</dbReference>
<dbReference type="InterPro" id="IPR013783">
    <property type="entry name" value="Ig-like_fold"/>
</dbReference>
<dbReference type="RefSeq" id="WP_284252030.1">
    <property type="nucleotide sequence ID" value="NZ_BSUM01000001.1"/>
</dbReference>
<dbReference type="GO" id="GO:0005975">
    <property type="term" value="P:carbohydrate metabolic process"/>
    <property type="evidence" value="ECO:0007669"/>
    <property type="project" value="UniProtKB-ARBA"/>
</dbReference>
<accession>A0AA37XHG7</accession>
<feature type="domain" description="SpaA-like prealbumin fold" evidence="1">
    <location>
        <begin position="86"/>
        <end position="166"/>
    </location>
</feature>
<dbReference type="Proteomes" id="UP001157161">
    <property type="component" value="Unassembled WGS sequence"/>
</dbReference>
<dbReference type="InterPro" id="IPR041033">
    <property type="entry name" value="SpaA_PFL_dom_1"/>
</dbReference>
<evidence type="ECO:0000313" key="2">
    <source>
        <dbReference type="EMBL" id="GMA33303.1"/>
    </source>
</evidence>
<sequence>MDPHDPGVHAPPGEAATLRFDVEVVDDAWFGRVRNVAGVRGDLAPTACPVVTGPLPPVDVVDPACQTVHPVTGLVELQKTGLDGDGTSVPMAGSTFAIHTVLDTADGPALGPVDASVVPVAVEGVTGRFRVPGIAVGTHYLVETAAPEGYSLLAQPVLLRVGADRSVTLDPGAGPTVTVTNPAAGAATGFSLVTVRDVPRFTIPEAGGTGDAAPRALGLALVATSLALLGLLTLRHRAGPRTTSTTTAPIPAGEIPCP</sequence>
<evidence type="ECO:0000313" key="3">
    <source>
        <dbReference type="Proteomes" id="UP001157161"/>
    </source>
</evidence>
<keyword evidence="3" id="KW-1185">Reference proteome</keyword>